<dbReference type="GO" id="GO:0046872">
    <property type="term" value="F:metal ion binding"/>
    <property type="evidence" value="ECO:0007669"/>
    <property type="project" value="UniProtKB-UniRule"/>
</dbReference>
<dbReference type="Pfam" id="PF14791">
    <property type="entry name" value="DNA_pol_B_thumb"/>
    <property type="match status" value="1"/>
</dbReference>
<keyword evidence="7 13" id="KW-0239">DNA-directed DNA polymerase</keyword>
<dbReference type="FunFam" id="3.30.210.10:FF:000005">
    <property type="entry name" value="DNA polymerase IV"/>
    <property type="match status" value="1"/>
</dbReference>
<dbReference type="GO" id="GO:0003677">
    <property type="term" value="F:DNA binding"/>
    <property type="evidence" value="ECO:0007669"/>
    <property type="project" value="UniProtKB-UniRule"/>
</dbReference>
<dbReference type="SUPFAM" id="SSF47802">
    <property type="entry name" value="DNA polymerase beta, N-terminal domain-like"/>
    <property type="match status" value="1"/>
</dbReference>
<dbReference type="HOGENOM" id="CLU_008698_5_0_1"/>
<dbReference type="InterPro" id="IPR002008">
    <property type="entry name" value="DNA_pol_X_beta-like"/>
</dbReference>
<dbReference type="PRINTS" id="PR00870">
    <property type="entry name" value="DNAPOLXBETA"/>
</dbReference>
<evidence type="ECO:0000256" key="1">
    <source>
        <dbReference type="ARBA" id="ARBA00008323"/>
    </source>
</evidence>
<dbReference type="PROSITE" id="PS00522">
    <property type="entry name" value="DNA_POLYMERASE_X"/>
    <property type="match status" value="1"/>
</dbReference>
<dbReference type="CDD" id="cd00141">
    <property type="entry name" value="NT_POLXc"/>
    <property type="match status" value="1"/>
</dbReference>
<keyword evidence="6 13" id="KW-0227">DNA damage</keyword>
<dbReference type="InterPro" id="IPR022312">
    <property type="entry name" value="DNA_pol_X"/>
</dbReference>
<comment type="catalytic activity">
    <reaction evidence="11 13">
        <text>DNA(n) + a 2'-deoxyribonucleoside 5'-triphosphate = DNA(n+1) + diphosphate</text>
        <dbReference type="Rhea" id="RHEA:22508"/>
        <dbReference type="Rhea" id="RHEA-COMP:17339"/>
        <dbReference type="Rhea" id="RHEA-COMP:17340"/>
        <dbReference type="ChEBI" id="CHEBI:33019"/>
        <dbReference type="ChEBI" id="CHEBI:61560"/>
        <dbReference type="ChEBI" id="CHEBI:173112"/>
        <dbReference type="EC" id="2.7.7.7"/>
    </reaction>
</comment>
<dbReference type="InterPro" id="IPR043519">
    <property type="entry name" value="NT_sf"/>
</dbReference>
<keyword evidence="5" id="KW-0235">DNA replication</keyword>
<comment type="subcellular location">
    <subcellularLocation>
        <location evidence="13">Nucleus</location>
    </subcellularLocation>
</comment>
<evidence type="ECO:0000256" key="3">
    <source>
        <dbReference type="ARBA" id="ARBA00022679"/>
    </source>
</evidence>
<dbReference type="OrthoDB" id="205514at2759"/>
<dbReference type="GO" id="GO:0016829">
    <property type="term" value="F:lyase activity"/>
    <property type="evidence" value="ECO:0007669"/>
    <property type="project" value="UniProtKB-KW"/>
</dbReference>
<keyword evidence="13" id="KW-0539">Nucleus</keyword>
<dbReference type="GO" id="GO:0005634">
    <property type="term" value="C:nucleus"/>
    <property type="evidence" value="ECO:0007669"/>
    <property type="project" value="UniProtKB-SubCell"/>
</dbReference>
<keyword evidence="4 13" id="KW-0548">Nucleotidyltransferase</keyword>
<dbReference type="PANTHER" id="PTHR11276:SF28">
    <property type="entry name" value="DNA POLYMERASE LAMBDA"/>
    <property type="match status" value="1"/>
</dbReference>
<dbReference type="SUPFAM" id="SSF52113">
    <property type="entry name" value="BRCT domain"/>
    <property type="match status" value="1"/>
</dbReference>
<dbReference type="InterPro" id="IPR028207">
    <property type="entry name" value="DNA_pol_B_palm_palm"/>
</dbReference>
<sequence>MSKRSPSTSDSESAPSRKRKRSVSPQSDSVRLYIVDAKLDPSDIHQLVSLVEDSHTQLDICICPQVEDADVIITAVRMRKRLERHLGWDLAKQKAIVTPQWLKDSITQNKFLPCGRYAALGELHDETEKHCPEDVCSNTEECTHTKHSSSPPPRHLSPSTTQITHRHRYACMRHSPLICHNQDLVNEFAVLYRHRDLEGWEIRALSYERTIAALKAYPKVITNETVDDVAKLPFIGEKALFKVKEYLRIGHIPEARTILTSQRYQSLTAFTSIHGIGPATARKLYSMNLRTLEDLDAYYDVHSPSTSTSTSKDFPLLTTQVALVLRNDLSQKIPREEVEAMRDIVMDELGKIKKGCVCTITGGYRRGKQESNDVDIVLTHPDLDSGKGEVKALAEKLFKRLYEQGLITHVTHLSSFRDPNKLRTSHRNSIEKALTVFRHGKSRRLDLIFAAPEAYWSTVVGWTGSKLFERDLRLWAKQEHGMKFDSEGITRLHDSKQFFPKSEYEVFRFLGLEWIDPEWRNADV</sequence>
<feature type="region of interest" description="Disordered" evidence="14">
    <location>
        <begin position="141"/>
        <end position="160"/>
    </location>
</feature>
<name>V2XUA2_MONRO</name>
<keyword evidence="17" id="KW-1185">Reference proteome</keyword>
<evidence type="ECO:0000256" key="9">
    <source>
        <dbReference type="ARBA" id="ARBA00023204"/>
    </source>
</evidence>
<dbReference type="InterPro" id="IPR018944">
    <property type="entry name" value="DNA_pol_lambd_fingers_domain"/>
</dbReference>
<gene>
    <name evidence="16" type="ORF">Moror_17783</name>
</gene>
<evidence type="ECO:0000256" key="4">
    <source>
        <dbReference type="ARBA" id="ARBA00022695"/>
    </source>
</evidence>
<evidence type="ECO:0000313" key="17">
    <source>
        <dbReference type="Proteomes" id="UP000017559"/>
    </source>
</evidence>
<dbReference type="KEGG" id="mrr:Moror_17783"/>
<dbReference type="AlphaFoldDB" id="V2XUA2"/>
<dbReference type="EMBL" id="AWSO01000027">
    <property type="protein sequence ID" value="ESK97352.1"/>
    <property type="molecule type" value="Genomic_DNA"/>
</dbReference>
<feature type="region of interest" description="Disordered" evidence="14">
    <location>
        <begin position="1"/>
        <end position="25"/>
    </location>
</feature>
<keyword evidence="2" id="KW-0237">DNA synthesis</keyword>
<evidence type="ECO:0000256" key="6">
    <source>
        <dbReference type="ARBA" id="ARBA00022763"/>
    </source>
</evidence>
<dbReference type="GO" id="GO:0003887">
    <property type="term" value="F:DNA-directed DNA polymerase activity"/>
    <property type="evidence" value="ECO:0007669"/>
    <property type="project" value="UniProtKB-UniRule"/>
</dbReference>
<dbReference type="Gene3D" id="3.30.460.10">
    <property type="entry name" value="Beta Polymerase, domain 2"/>
    <property type="match status" value="1"/>
</dbReference>
<dbReference type="GO" id="GO:0006260">
    <property type="term" value="P:DNA replication"/>
    <property type="evidence" value="ECO:0007669"/>
    <property type="project" value="UniProtKB-KW"/>
</dbReference>
<evidence type="ECO:0000259" key="15">
    <source>
        <dbReference type="SMART" id="SM00483"/>
    </source>
</evidence>
<accession>V2XUA2</accession>
<dbReference type="STRING" id="1381753.V2XUA2"/>
<dbReference type="Gene3D" id="1.10.150.20">
    <property type="entry name" value="5' to 3' exonuclease, C-terminal subdomain"/>
    <property type="match status" value="1"/>
</dbReference>
<dbReference type="PANTHER" id="PTHR11276">
    <property type="entry name" value="DNA POLYMERASE TYPE-X FAMILY MEMBER"/>
    <property type="match status" value="1"/>
</dbReference>
<dbReference type="InterPro" id="IPR027421">
    <property type="entry name" value="DNA_pol_lamdba_lyase_dom_sf"/>
</dbReference>
<dbReference type="InterPro" id="IPR029398">
    <property type="entry name" value="PolB_thumb"/>
</dbReference>
<dbReference type="SUPFAM" id="SSF81585">
    <property type="entry name" value="PsbU/PolX domain-like"/>
    <property type="match status" value="1"/>
</dbReference>
<dbReference type="Pfam" id="PF10391">
    <property type="entry name" value="DNA_pol_lambd_f"/>
    <property type="match status" value="1"/>
</dbReference>
<evidence type="ECO:0000256" key="8">
    <source>
        <dbReference type="ARBA" id="ARBA00023125"/>
    </source>
</evidence>
<evidence type="ECO:0000256" key="14">
    <source>
        <dbReference type="SAM" id="MobiDB-lite"/>
    </source>
</evidence>
<keyword evidence="8" id="KW-0238">DNA-binding</keyword>
<organism evidence="16 17">
    <name type="scientific">Moniliophthora roreri (strain MCA 2997)</name>
    <name type="common">Cocoa frosty pod rot fungus</name>
    <name type="synonym">Crinipellis roreri</name>
    <dbReference type="NCBI Taxonomy" id="1381753"/>
    <lineage>
        <taxon>Eukaryota</taxon>
        <taxon>Fungi</taxon>
        <taxon>Dikarya</taxon>
        <taxon>Basidiomycota</taxon>
        <taxon>Agaricomycotina</taxon>
        <taxon>Agaricomycetes</taxon>
        <taxon>Agaricomycetidae</taxon>
        <taxon>Agaricales</taxon>
        <taxon>Marasmiineae</taxon>
        <taxon>Marasmiaceae</taxon>
        <taxon>Moniliophthora</taxon>
    </lineage>
</organism>
<dbReference type="SUPFAM" id="SSF81301">
    <property type="entry name" value="Nucleotidyltransferase"/>
    <property type="match status" value="1"/>
</dbReference>
<evidence type="ECO:0000256" key="13">
    <source>
        <dbReference type="RuleBase" id="RU366014"/>
    </source>
</evidence>
<evidence type="ECO:0000256" key="7">
    <source>
        <dbReference type="ARBA" id="ARBA00022932"/>
    </source>
</evidence>
<dbReference type="InterPro" id="IPR002054">
    <property type="entry name" value="DNA-dir_DNA_pol_X"/>
</dbReference>
<protein>
    <recommendedName>
        <fullName evidence="13">DNA polymerase</fullName>
        <ecNumber evidence="13">2.7.7.7</ecNumber>
    </recommendedName>
</protein>
<feature type="active site" description="Nucleophile; Schiff-base intermediate with DNA; for 5'-dRP lyase activity" evidence="12">
    <location>
        <position position="242"/>
    </location>
</feature>
<reference evidence="16 17" key="1">
    <citation type="journal article" date="2014" name="BMC Genomics">
        <title>Genome and secretome analysis of the hemibiotrophic fungal pathogen, Moniliophthora roreri, which causes frosty pod rot disease of cacao: mechanisms of the biotrophic and necrotrophic phases.</title>
        <authorList>
            <person name="Meinhardt L.W."/>
            <person name="Costa G.G.L."/>
            <person name="Thomazella D.P.T."/>
            <person name="Teixeira P.J.P.L."/>
            <person name="Carazzolle M.F."/>
            <person name="Schuster S.C."/>
            <person name="Carlson J.E."/>
            <person name="Guiltinan M.J."/>
            <person name="Mieczkowski P."/>
            <person name="Farmer A."/>
            <person name="Ramaraj T."/>
            <person name="Crozier J."/>
            <person name="Davis R.E."/>
            <person name="Shao J."/>
            <person name="Melnick R.L."/>
            <person name="Pereira G.A.G."/>
            <person name="Bailey B.A."/>
        </authorList>
    </citation>
    <scope>NUCLEOTIDE SEQUENCE [LARGE SCALE GENOMIC DNA]</scope>
    <source>
        <strain evidence="16 17">MCA 2997</strain>
    </source>
</reference>
<proteinExistence type="inferred from homology"/>
<dbReference type="EC" id="2.7.7.7" evidence="13"/>
<comment type="function">
    <text evidence="13">DNA polymerase that functions in several pathways of DNA repair. Involved in base excision repair (BER) responsible for repair of lesions that give rise to abasic (AP) sites in DNA. Also contributes to DNA double-strand break repair by non-homologous end joining and homologous recombination. Has both template-dependent and template-independent (terminal transferase) DNA polymerase activities. Has also a 5'-deoxyribose-5-phosphate lyase (dRP lyase) activity.</text>
</comment>
<evidence type="ECO:0000256" key="11">
    <source>
        <dbReference type="ARBA" id="ARBA00049244"/>
    </source>
</evidence>
<dbReference type="Pfam" id="PF14716">
    <property type="entry name" value="HHH_8"/>
    <property type="match status" value="1"/>
</dbReference>
<comment type="similarity">
    <text evidence="1 13">Belongs to the DNA polymerase type-X family.</text>
</comment>
<keyword evidence="9 13" id="KW-0234">DNA repair</keyword>
<dbReference type="PRINTS" id="PR00869">
    <property type="entry name" value="DNAPOLX"/>
</dbReference>
<dbReference type="InterPro" id="IPR010996">
    <property type="entry name" value="HHH_MUS81"/>
</dbReference>
<dbReference type="GO" id="GO:0006303">
    <property type="term" value="P:double-strand break repair via nonhomologous end joining"/>
    <property type="evidence" value="ECO:0007669"/>
    <property type="project" value="TreeGrafter"/>
</dbReference>
<evidence type="ECO:0000256" key="10">
    <source>
        <dbReference type="ARBA" id="ARBA00023239"/>
    </source>
</evidence>
<keyword evidence="3 13" id="KW-0808">Transferase</keyword>
<evidence type="ECO:0000256" key="2">
    <source>
        <dbReference type="ARBA" id="ARBA00022634"/>
    </source>
</evidence>
<dbReference type="InterPro" id="IPR036420">
    <property type="entry name" value="BRCT_dom_sf"/>
</dbReference>
<dbReference type="Gene3D" id="3.30.210.10">
    <property type="entry name" value="DNA polymerase, thumb domain"/>
    <property type="match status" value="1"/>
</dbReference>
<evidence type="ECO:0000256" key="5">
    <source>
        <dbReference type="ARBA" id="ARBA00022705"/>
    </source>
</evidence>
<dbReference type="Gene3D" id="1.10.150.110">
    <property type="entry name" value="DNA polymerase beta, N-terminal domain-like"/>
    <property type="match status" value="1"/>
</dbReference>
<comment type="caution">
    <text evidence="16">The sequence shown here is derived from an EMBL/GenBank/DDBJ whole genome shotgun (WGS) entry which is preliminary data.</text>
</comment>
<evidence type="ECO:0000256" key="12">
    <source>
        <dbReference type="PIRSR" id="PIRSR622312-50"/>
    </source>
</evidence>
<keyword evidence="10" id="KW-0456">Lyase</keyword>
<dbReference type="SMART" id="SM00483">
    <property type="entry name" value="POLXc"/>
    <property type="match status" value="1"/>
</dbReference>
<dbReference type="Pfam" id="PF14792">
    <property type="entry name" value="DNA_pol_B_palm"/>
    <property type="match status" value="1"/>
</dbReference>
<feature type="domain" description="DNA-directed DNA polymerase X" evidence="15">
    <location>
        <begin position="179"/>
        <end position="521"/>
    </location>
</feature>
<dbReference type="InterPro" id="IPR037160">
    <property type="entry name" value="DNA_Pol_thumb_sf"/>
</dbReference>
<dbReference type="Proteomes" id="UP000017559">
    <property type="component" value="Unassembled WGS sequence"/>
</dbReference>
<feature type="compositionally biased region" description="Low complexity" evidence="14">
    <location>
        <begin position="1"/>
        <end position="14"/>
    </location>
</feature>
<dbReference type="InterPro" id="IPR019843">
    <property type="entry name" value="DNA_pol-X_BS"/>
</dbReference>
<dbReference type="Gene3D" id="3.40.50.10190">
    <property type="entry name" value="BRCT domain"/>
    <property type="match status" value="1"/>
</dbReference>
<evidence type="ECO:0000313" key="16">
    <source>
        <dbReference type="EMBL" id="ESK97352.1"/>
    </source>
</evidence>